<reference evidence="7 9" key="1">
    <citation type="submission" date="2023-10" db="EMBL/GenBank/DDBJ databases">
        <title>Whole Genome based description of the genera Actinobaculum and Actinotignum reveals a complex phylogenetic relationship within the species included in the genus Actinotignum.</title>
        <authorList>
            <person name="Jensen C.S."/>
            <person name="Dargis R."/>
            <person name="Kemp M."/>
            <person name="Christensen J.J."/>
        </authorList>
    </citation>
    <scope>NUCLEOTIDE SEQUENCE</scope>
    <source>
        <strain evidence="8 9">SLA_B089</strain>
        <strain evidence="7">SLA_B245</strain>
    </source>
</reference>
<dbReference type="Proteomes" id="UP001288320">
    <property type="component" value="Unassembled WGS sequence"/>
</dbReference>
<feature type="domain" description="Phosphotyrosine protein phosphatase I" evidence="6">
    <location>
        <begin position="23"/>
        <end position="208"/>
    </location>
</feature>
<keyword evidence="9" id="KW-1185">Reference proteome</keyword>
<dbReference type="GO" id="GO:0004725">
    <property type="term" value="F:protein tyrosine phosphatase activity"/>
    <property type="evidence" value="ECO:0007669"/>
    <property type="project" value="UniProtKB-EC"/>
</dbReference>
<dbReference type="EMBL" id="JAWNFV010000020">
    <property type="protein sequence ID" value="MDY5141326.1"/>
    <property type="molecule type" value="Genomic_DNA"/>
</dbReference>
<feature type="active site" description="Nucleophile" evidence="5">
    <location>
        <position position="29"/>
    </location>
</feature>
<protein>
    <recommendedName>
        <fullName evidence="2">protein-tyrosine-phosphatase</fullName>
        <ecNumber evidence="2">3.1.3.48</ecNumber>
    </recommendedName>
</protein>
<dbReference type="AlphaFoldDB" id="A0AAW9HMV4"/>
<name>A0AAW9HMV4_9ACTO</name>
<evidence type="ECO:0000256" key="4">
    <source>
        <dbReference type="ARBA" id="ARBA00022912"/>
    </source>
</evidence>
<dbReference type="Pfam" id="PF01451">
    <property type="entry name" value="LMWPc"/>
    <property type="match status" value="1"/>
</dbReference>
<keyword evidence="3 7" id="KW-0378">Hydrolase</keyword>
<dbReference type="EMBL" id="JAWNFY010000023">
    <property type="protein sequence ID" value="MDY5146920.1"/>
    <property type="molecule type" value="Genomic_DNA"/>
</dbReference>
<proteinExistence type="inferred from homology"/>
<evidence type="ECO:0000313" key="8">
    <source>
        <dbReference type="EMBL" id="MDY5146920.1"/>
    </source>
</evidence>
<evidence type="ECO:0000313" key="10">
    <source>
        <dbReference type="Proteomes" id="UP001288320"/>
    </source>
</evidence>
<dbReference type="PANTHER" id="PTHR11717:SF7">
    <property type="entry name" value="LOW MOLECULAR WEIGHT PHOSPHOTYROSINE PROTEIN PHOSPHATASE"/>
    <property type="match status" value="1"/>
</dbReference>
<feature type="active site" evidence="5">
    <location>
        <position position="35"/>
    </location>
</feature>
<sequence>MTESATPAAYPGAGVVRALAERPRILVVCTGNICRSPMGEIVLRQRLRDAGIDIAVASAGVSNEESGNPIYPPAQRTLTEHGYDLPDHHRAHRVTAEELENAGLILAMTTGHARAVRRLCRSLSLSLTNIHLWTEFALPKVGIAPEGVFGHGGILSDDAGRASGRQHSSDFYYSSGEYDVPDPWGGSAREFEATLTCVEAGSERLVELLRGHLPASR</sequence>
<dbReference type="Proteomes" id="UP001284901">
    <property type="component" value="Unassembled WGS sequence"/>
</dbReference>
<comment type="caution">
    <text evidence="7">The sequence shown here is derived from an EMBL/GenBank/DDBJ whole genome shotgun (WGS) entry which is preliminary data.</text>
</comment>
<accession>A0AAW9HMV4</accession>
<dbReference type="Gene3D" id="3.40.50.2300">
    <property type="match status" value="1"/>
</dbReference>
<dbReference type="CDD" id="cd16343">
    <property type="entry name" value="LMWPTP"/>
    <property type="match status" value="1"/>
</dbReference>
<evidence type="ECO:0000313" key="9">
    <source>
        <dbReference type="Proteomes" id="UP001284901"/>
    </source>
</evidence>
<dbReference type="GeneID" id="92813146"/>
<comment type="similarity">
    <text evidence="1">Belongs to the low molecular weight phosphotyrosine protein phosphatase family.</text>
</comment>
<dbReference type="SMART" id="SM00226">
    <property type="entry name" value="LMWPc"/>
    <property type="match status" value="1"/>
</dbReference>
<dbReference type="SUPFAM" id="SSF52788">
    <property type="entry name" value="Phosphotyrosine protein phosphatases I"/>
    <property type="match status" value="1"/>
</dbReference>
<organism evidence="7 10">
    <name type="scientific">Actinotignum timonense</name>
    <dbReference type="NCBI Taxonomy" id="1870995"/>
    <lineage>
        <taxon>Bacteria</taxon>
        <taxon>Bacillati</taxon>
        <taxon>Actinomycetota</taxon>
        <taxon>Actinomycetes</taxon>
        <taxon>Actinomycetales</taxon>
        <taxon>Actinomycetaceae</taxon>
        <taxon>Actinotignum</taxon>
    </lineage>
</organism>
<evidence type="ECO:0000256" key="5">
    <source>
        <dbReference type="PIRSR" id="PIRSR617867-1"/>
    </source>
</evidence>
<gene>
    <name evidence="7" type="ORF">R6G74_08415</name>
    <name evidence="8" type="ORF">R6P33_07825</name>
</gene>
<dbReference type="PRINTS" id="PR00719">
    <property type="entry name" value="LMWPTPASE"/>
</dbReference>
<dbReference type="RefSeq" id="WP_087070248.1">
    <property type="nucleotide sequence ID" value="NZ_CAUPFC010000010.1"/>
</dbReference>
<dbReference type="PANTHER" id="PTHR11717">
    <property type="entry name" value="LOW MOLECULAR WEIGHT PROTEIN TYROSINE PHOSPHATASE"/>
    <property type="match status" value="1"/>
</dbReference>
<evidence type="ECO:0000256" key="3">
    <source>
        <dbReference type="ARBA" id="ARBA00022801"/>
    </source>
</evidence>
<dbReference type="InterPro" id="IPR023485">
    <property type="entry name" value="Ptyr_pPase"/>
</dbReference>
<dbReference type="InterPro" id="IPR017867">
    <property type="entry name" value="Tyr_phospatase_low_mol_wt"/>
</dbReference>
<evidence type="ECO:0000256" key="2">
    <source>
        <dbReference type="ARBA" id="ARBA00013064"/>
    </source>
</evidence>
<evidence type="ECO:0000313" key="7">
    <source>
        <dbReference type="EMBL" id="MDY5141326.1"/>
    </source>
</evidence>
<evidence type="ECO:0000256" key="1">
    <source>
        <dbReference type="ARBA" id="ARBA00011063"/>
    </source>
</evidence>
<evidence type="ECO:0000259" key="6">
    <source>
        <dbReference type="SMART" id="SM00226"/>
    </source>
</evidence>
<keyword evidence="4" id="KW-0904">Protein phosphatase</keyword>
<dbReference type="InterPro" id="IPR050438">
    <property type="entry name" value="LMW_PTPase"/>
</dbReference>
<dbReference type="InterPro" id="IPR036196">
    <property type="entry name" value="Ptyr_pPase_sf"/>
</dbReference>
<dbReference type="EC" id="3.1.3.48" evidence="2"/>